<sequence length="90" mass="10387">MRNILASEKAYNIIIDSLKGTAEELYAYKLGNLDSCEDLEEFIDDNCNKNYIAKGEDIEDVEEYIEIATFNNNEEIEPNFEALEGSIIWR</sequence>
<name>A0A8S5PN41_9CAUD</name>
<evidence type="ECO:0000313" key="1">
    <source>
        <dbReference type="EMBL" id="DAE08274.1"/>
    </source>
</evidence>
<dbReference type="EMBL" id="BK015467">
    <property type="protein sequence ID" value="DAE08274.1"/>
    <property type="molecule type" value="Genomic_DNA"/>
</dbReference>
<reference evidence="1" key="1">
    <citation type="journal article" date="2021" name="Proc. Natl. Acad. Sci. U.S.A.">
        <title>A Catalog of Tens of Thousands of Viruses from Human Metagenomes Reveals Hidden Associations with Chronic Diseases.</title>
        <authorList>
            <person name="Tisza M.J."/>
            <person name="Buck C.B."/>
        </authorList>
    </citation>
    <scope>NUCLEOTIDE SEQUENCE</scope>
    <source>
        <strain evidence="1">CtnsL8</strain>
    </source>
</reference>
<protein>
    <submittedName>
        <fullName evidence="1">Uncharacterized protein</fullName>
    </submittedName>
</protein>
<organism evidence="1">
    <name type="scientific">Siphoviridae sp. ctnsL8</name>
    <dbReference type="NCBI Taxonomy" id="2825666"/>
    <lineage>
        <taxon>Viruses</taxon>
        <taxon>Duplodnaviria</taxon>
        <taxon>Heunggongvirae</taxon>
        <taxon>Uroviricota</taxon>
        <taxon>Caudoviricetes</taxon>
    </lineage>
</organism>
<accession>A0A8S5PN41</accession>
<proteinExistence type="predicted"/>